<dbReference type="AlphaFoldDB" id="A0A4R5XXR2"/>
<evidence type="ECO:0000256" key="3">
    <source>
        <dbReference type="SAM" id="MobiDB-lite"/>
    </source>
</evidence>
<dbReference type="SUPFAM" id="SSF51735">
    <property type="entry name" value="NAD(P)-binding Rossmann-fold domains"/>
    <property type="match status" value="1"/>
</dbReference>
<feature type="region of interest" description="Disordered" evidence="3">
    <location>
        <begin position="1"/>
        <end position="21"/>
    </location>
</feature>
<sequence>MNPHPFPDAASPAGDPDGRGPTLLVGGTGFLGSQVATELLKRGKQVRALVRPGSDASRLEAAGADIARGDMMDRDSLDRAMSGVDAVVTSAAGYTRHSKGDTPDIDTRGNSNLAEAAHRGGVRRFVLTSILTCDQTPDVPHFWHKKLMEDRLEQLGVPFVALRPGAFLDQVTRFGGDPIAKGKLMWMGSPRVPTTFVLTPDLAGYLAEAVDAPGVDGQRIDIGWDRPLGMQDVAEIAARLTGKPIKVRSVPMPVLKAAGVVVGRFSPMVRDLAAMIAWFQSGRYVADTRRQAEVFGPPPSAEDAVRRFIGILGHPVKG</sequence>
<dbReference type="Pfam" id="PF05368">
    <property type="entry name" value="NmrA"/>
    <property type="match status" value="1"/>
</dbReference>
<evidence type="ECO:0000256" key="2">
    <source>
        <dbReference type="ARBA" id="ARBA00023276"/>
    </source>
</evidence>
<protein>
    <submittedName>
        <fullName evidence="5">SDR family oxidoreductase</fullName>
    </submittedName>
</protein>
<accession>A0A4R5XXR2</accession>
<dbReference type="InterPro" id="IPR044256">
    <property type="entry name" value="HCF244-like"/>
</dbReference>
<evidence type="ECO:0000259" key="4">
    <source>
        <dbReference type="Pfam" id="PF05368"/>
    </source>
</evidence>
<evidence type="ECO:0000313" key="6">
    <source>
        <dbReference type="Proteomes" id="UP000294621"/>
    </source>
</evidence>
<dbReference type="GO" id="GO:0009523">
    <property type="term" value="C:photosystem II"/>
    <property type="evidence" value="ECO:0007669"/>
    <property type="project" value="UniProtKB-KW"/>
</dbReference>
<name>A0A4R5XXR2_9MICC</name>
<dbReference type="CDD" id="cd05243">
    <property type="entry name" value="SDR_a5"/>
    <property type="match status" value="1"/>
</dbReference>
<evidence type="ECO:0000256" key="1">
    <source>
        <dbReference type="ARBA" id="ARBA00022531"/>
    </source>
</evidence>
<dbReference type="PANTHER" id="PTHR47128:SF2">
    <property type="entry name" value="PROTEIN HIGH CHLOROPHYLL FLUORESCENCE PHENOTYPE 244, CHLOROPLASTIC"/>
    <property type="match status" value="1"/>
</dbReference>
<dbReference type="PANTHER" id="PTHR47128">
    <property type="match status" value="1"/>
</dbReference>
<dbReference type="InterPro" id="IPR008030">
    <property type="entry name" value="NmrA-like"/>
</dbReference>
<dbReference type="Gene3D" id="3.40.50.720">
    <property type="entry name" value="NAD(P)-binding Rossmann-like Domain"/>
    <property type="match status" value="1"/>
</dbReference>
<evidence type="ECO:0000313" key="5">
    <source>
        <dbReference type="EMBL" id="TDL36674.1"/>
    </source>
</evidence>
<reference evidence="5 6" key="1">
    <citation type="submission" date="2019-03" db="EMBL/GenBank/DDBJ databases">
        <title>Genome Sequencing and Assembly of Various Microbes Isolated from Partially Reclaimed Soil and Acid Mine Drainage (AMD) Site.</title>
        <authorList>
            <person name="Steinbock B."/>
            <person name="Bechtold R."/>
            <person name="Sevigny J.L."/>
            <person name="Thomas D."/>
            <person name="Cuthill L.R."/>
            <person name="Aveiro Johannsen E.J."/>
            <person name="Thomas K."/>
            <person name="Ghosh A."/>
        </authorList>
    </citation>
    <scope>NUCLEOTIDE SEQUENCE [LARGE SCALE GENOMIC DNA]</scope>
    <source>
        <strain evidence="5 6">S-A1</strain>
    </source>
</reference>
<keyword evidence="2" id="KW-0604">Photosystem II</keyword>
<comment type="caution">
    <text evidence="5">The sequence shown here is derived from an EMBL/GenBank/DDBJ whole genome shotgun (WGS) entry which is preliminary data.</text>
</comment>
<dbReference type="OrthoDB" id="319724at2"/>
<feature type="domain" description="NmrA-like" evidence="4">
    <location>
        <begin position="23"/>
        <end position="283"/>
    </location>
</feature>
<gene>
    <name evidence="5" type="ORF">E2R57_12035</name>
</gene>
<dbReference type="STRING" id="683150.G205_10867"/>
<dbReference type="EMBL" id="SMZQ01000006">
    <property type="protein sequence ID" value="TDL36674.1"/>
    <property type="molecule type" value="Genomic_DNA"/>
</dbReference>
<dbReference type="Proteomes" id="UP000294621">
    <property type="component" value="Unassembled WGS sequence"/>
</dbReference>
<organism evidence="5 6">
    <name type="scientific">Arthrobacter nitrophenolicus</name>
    <dbReference type="NCBI Taxonomy" id="683150"/>
    <lineage>
        <taxon>Bacteria</taxon>
        <taxon>Bacillati</taxon>
        <taxon>Actinomycetota</taxon>
        <taxon>Actinomycetes</taxon>
        <taxon>Micrococcales</taxon>
        <taxon>Micrococcaceae</taxon>
        <taxon>Arthrobacter</taxon>
    </lineage>
</organism>
<dbReference type="RefSeq" id="WP_133349405.1">
    <property type="nucleotide sequence ID" value="NZ_SMZQ01000006.1"/>
</dbReference>
<dbReference type="GO" id="GO:0015979">
    <property type="term" value="P:photosynthesis"/>
    <property type="evidence" value="ECO:0007669"/>
    <property type="project" value="UniProtKB-KW"/>
</dbReference>
<dbReference type="InterPro" id="IPR036291">
    <property type="entry name" value="NAD(P)-bd_dom_sf"/>
</dbReference>
<keyword evidence="1" id="KW-0602">Photosynthesis</keyword>
<proteinExistence type="predicted"/>